<dbReference type="Gene3D" id="3.40.710.10">
    <property type="entry name" value="DD-peptidase/beta-lactamase superfamily"/>
    <property type="match status" value="1"/>
</dbReference>
<name>A0A2H4JAN9_9CAUD</name>
<dbReference type="PANTHER" id="PTHR46825:SF9">
    <property type="entry name" value="BETA-LACTAMASE-RELATED DOMAIN-CONTAINING PROTEIN"/>
    <property type="match status" value="1"/>
</dbReference>
<protein>
    <submittedName>
        <fullName evidence="2">Putative D-ala-D-ala carboxypeptidase</fullName>
    </submittedName>
</protein>
<dbReference type="GO" id="GO:0004180">
    <property type="term" value="F:carboxypeptidase activity"/>
    <property type="evidence" value="ECO:0007669"/>
    <property type="project" value="UniProtKB-KW"/>
</dbReference>
<dbReference type="SUPFAM" id="SSF56601">
    <property type="entry name" value="beta-lactamase/transpeptidase-like"/>
    <property type="match status" value="1"/>
</dbReference>
<dbReference type="Pfam" id="PF00144">
    <property type="entry name" value="Beta-lactamase"/>
    <property type="match status" value="1"/>
</dbReference>
<dbReference type="EMBL" id="MF417886">
    <property type="protein sequence ID" value="ASN69131.1"/>
    <property type="molecule type" value="Genomic_DNA"/>
</dbReference>
<dbReference type="InterPro" id="IPR012338">
    <property type="entry name" value="Beta-lactam/transpept-like"/>
</dbReference>
<dbReference type="InterPro" id="IPR001466">
    <property type="entry name" value="Beta-lactam-related"/>
</dbReference>
<keyword evidence="2" id="KW-0378">Hydrolase</keyword>
<organism evidence="2">
    <name type="scientific">uncultured Caudovirales phage</name>
    <dbReference type="NCBI Taxonomy" id="2100421"/>
    <lineage>
        <taxon>Viruses</taxon>
        <taxon>Duplodnaviria</taxon>
        <taxon>Heunggongvirae</taxon>
        <taxon>Uroviricota</taxon>
        <taxon>Caudoviricetes</taxon>
        <taxon>Peduoviridae</taxon>
        <taxon>Maltschvirus</taxon>
        <taxon>Maltschvirus maltsch</taxon>
    </lineage>
</organism>
<proteinExistence type="predicted"/>
<evidence type="ECO:0000259" key="1">
    <source>
        <dbReference type="Pfam" id="PF00144"/>
    </source>
</evidence>
<sequence>MSIALYYLKYGEGKSKSSKQTEVEKEAKNLESTFQKNVSDELFLMIENLMKELKIPSIQVSIYTKEKGYFNCTSGYSNTENKTKANNNNVYHLASITKIYTQAVILKLLQDKVLNLDDSVSKYIDISPNGDKVTIKDLLFYTSGLHDPIKSVYKMLYFGKKWDYEKILSEIKRNKPYFEAGARREYSSVGHILLGIIAENVTNKPFKILLNELFLEKYGLDSTFYPFQEELPIGTLATGYDKDFYQLGKVNMTANVDKFPINLQTIGLSSGGMVSNAKDVAKFLFNLYETDILNNDSKRKFRLILSTKKYNEVNIRMHEGHIAGYNNFCGYSDTRKFSVSILTNLSNVNKGNDLNKLVTEIIGILRENEII</sequence>
<accession>A0A2H4JAN9</accession>
<gene>
    <name evidence="2" type="ORF">7F23_18</name>
</gene>
<feature type="domain" description="Beta-lactamase-related" evidence="1">
    <location>
        <begin position="46"/>
        <end position="302"/>
    </location>
</feature>
<dbReference type="InterPro" id="IPR050491">
    <property type="entry name" value="AmpC-like"/>
</dbReference>
<keyword evidence="2" id="KW-0121">Carboxypeptidase</keyword>
<keyword evidence="2" id="KW-0645">Protease</keyword>
<evidence type="ECO:0000313" key="2">
    <source>
        <dbReference type="EMBL" id="ASN69131.1"/>
    </source>
</evidence>
<reference evidence="2" key="1">
    <citation type="submission" date="2017-06" db="EMBL/GenBank/DDBJ databases">
        <title>Novel phages from South African skin metaviromes.</title>
        <authorList>
            <person name="van Zyl L.J."/>
            <person name="Abrahams Y."/>
            <person name="Stander E.A."/>
            <person name="Kirby B.M."/>
            <person name="Clavaud C."/>
            <person name="Farcet C."/>
            <person name="Breton L."/>
            <person name="Trindade M.I."/>
        </authorList>
    </citation>
    <scope>NUCLEOTIDE SEQUENCE</scope>
</reference>
<dbReference type="PANTHER" id="PTHR46825">
    <property type="entry name" value="D-ALANYL-D-ALANINE-CARBOXYPEPTIDASE/ENDOPEPTIDASE AMPH"/>
    <property type="match status" value="1"/>
</dbReference>